<gene>
    <name evidence="1" type="ORF">Metlim_2528</name>
</gene>
<proteinExistence type="predicted"/>
<dbReference type="Proteomes" id="UP000005741">
    <property type="component" value="Chromosome"/>
</dbReference>
<keyword evidence="2" id="KW-1185">Reference proteome</keyword>
<name>H1Z3V0_9EURY</name>
<evidence type="ECO:0000313" key="1">
    <source>
        <dbReference type="EMBL" id="EHQ36572.1"/>
    </source>
</evidence>
<dbReference type="EMBL" id="CM001436">
    <property type="protein sequence ID" value="EHQ36572.1"/>
    <property type="molecule type" value="Genomic_DNA"/>
</dbReference>
<dbReference type="InParanoid" id="H1Z3V0"/>
<reference evidence="1 2" key="1">
    <citation type="submission" date="2011-10" db="EMBL/GenBank/DDBJ databases">
        <title>The Improved High-Quality Draft genome of Methanoplanus limicola DSM 2279.</title>
        <authorList>
            <consortium name="US DOE Joint Genome Institute (JGI-PGF)"/>
            <person name="Lucas S."/>
            <person name="Copeland A."/>
            <person name="Lapidus A."/>
            <person name="Glavina del Rio T."/>
            <person name="Dalin E."/>
            <person name="Tice H."/>
            <person name="Bruce D."/>
            <person name="Goodwin L."/>
            <person name="Pitluck S."/>
            <person name="Peters L."/>
            <person name="Mikhailova N."/>
            <person name="Lu M."/>
            <person name="Kyrpides N."/>
            <person name="Mavromatis K."/>
            <person name="Ivanova N."/>
            <person name="Markowitz V."/>
            <person name="Cheng J.-F."/>
            <person name="Hugenholtz P."/>
            <person name="Woyke T."/>
            <person name="Wu D."/>
            <person name="Wirth R."/>
            <person name="Brambilla E.-M."/>
            <person name="Klenk H.-P."/>
            <person name="Eisen J.A."/>
        </authorList>
    </citation>
    <scope>NUCLEOTIDE SEQUENCE [LARGE SCALE GENOMIC DNA]</scope>
    <source>
        <strain evidence="1 2">DSM 2279</strain>
    </source>
</reference>
<sequence>MRRIYHRFPLRCDLDFDVEMPFYDVITKIISLNNTHATSKAGDDLVKLAVRVDVADKKTNMINVDEVPNLAEVSTETVDFRINLIETILTGDRRIPRAGTSYLLKVKENGMATQCFVVKESSSGSTDAFDIKKIITGK</sequence>
<protein>
    <submittedName>
        <fullName evidence="1">Uncharacterized protein</fullName>
    </submittedName>
</protein>
<accession>H1Z3V0</accession>
<dbReference type="HOGENOM" id="CLU_1850653_0_0_2"/>
<dbReference type="OrthoDB" id="104780at2157"/>
<evidence type="ECO:0000313" key="2">
    <source>
        <dbReference type="Proteomes" id="UP000005741"/>
    </source>
</evidence>
<dbReference type="AlphaFoldDB" id="H1Z3V0"/>
<organism evidence="1 2">
    <name type="scientific">Methanoplanus limicola DSM 2279</name>
    <dbReference type="NCBI Taxonomy" id="937775"/>
    <lineage>
        <taxon>Archaea</taxon>
        <taxon>Methanobacteriati</taxon>
        <taxon>Methanobacteriota</taxon>
        <taxon>Stenosarchaea group</taxon>
        <taxon>Methanomicrobia</taxon>
        <taxon>Methanomicrobiales</taxon>
        <taxon>Methanomicrobiaceae</taxon>
        <taxon>Methanoplanus</taxon>
    </lineage>
</organism>